<name>A0ABN1MRJ9_9FLAO</name>
<proteinExistence type="predicted"/>
<reference evidence="1 2" key="1">
    <citation type="journal article" date="2019" name="Int. J. Syst. Evol. Microbiol.">
        <title>The Global Catalogue of Microorganisms (GCM) 10K type strain sequencing project: providing services to taxonomists for standard genome sequencing and annotation.</title>
        <authorList>
            <consortium name="The Broad Institute Genomics Platform"/>
            <consortium name="The Broad Institute Genome Sequencing Center for Infectious Disease"/>
            <person name="Wu L."/>
            <person name="Ma J."/>
        </authorList>
    </citation>
    <scope>NUCLEOTIDE SEQUENCE [LARGE SCALE GENOMIC DNA]</scope>
    <source>
        <strain evidence="1 2">JCM 16083</strain>
    </source>
</reference>
<evidence type="ECO:0000313" key="1">
    <source>
        <dbReference type="EMBL" id="GAA0875995.1"/>
    </source>
</evidence>
<dbReference type="Proteomes" id="UP001501126">
    <property type="component" value="Unassembled WGS sequence"/>
</dbReference>
<dbReference type="Gene3D" id="2.180.10.10">
    <property type="entry name" value="RHS repeat-associated core"/>
    <property type="match status" value="1"/>
</dbReference>
<gene>
    <name evidence="1" type="ORF">GCM10009118_24050</name>
</gene>
<sequence>MDDDLGAIAYYQPDVVSYSDYYLFGMQLDSRHASSGGYRYGFNGMEANDEVKGLGNSYTTEWRQYDPRVSSWLSTDPLAHEFSWNSPYVSMSNNPILRIDPDCDADGIYIDEETGEVLGEDEKGVDDGLVHYTSKENWDKFANSPAINKSELLKSGSKTINIFDELSKRKDEFLTATDEYSIPELDEDMGYGMSLLESLIIASTESTINTSFKYPEPKATTASANKILRGLSNAASKLSTAWLIVDKGSKIYNAYLNKNYNKAAQETTVLAGYVVAGRMMGAPHPYVKLAGCVVLLGTGVYEWLTGEEAEEDVKLKL</sequence>
<accession>A0ABN1MRJ9</accession>
<protein>
    <recommendedName>
        <fullName evidence="3">RHS repeat-associated core domain-containing protein</fullName>
    </recommendedName>
</protein>
<keyword evidence="2" id="KW-1185">Reference proteome</keyword>
<organism evidence="1 2">
    <name type="scientific">Wandonia haliotis</name>
    <dbReference type="NCBI Taxonomy" id="574963"/>
    <lineage>
        <taxon>Bacteria</taxon>
        <taxon>Pseudomonadati</taxon>
        <taxon>Bacteroidota</taxon>
        <taxon>Flavobacteriia</taxon>
        <taxon>Flavobacteriales</taxon>
        <taxon>Crocinitomicaceae</taxon>
        <taxon>Wandonia</taxon>
    </lineage>
</organism>
<dbReference type="EMBL" id="BAAAFH010000018">
    <property type="protein sequence ID" value="GAA0875995.1"/>
    <property type="molecule type" value="Genomic_DNA"/>
</dbReference>
<evidence type="ECO:0000313" key="2">
    <source>
        <dbReference type="Proteomes" id="UP001501126"/>
    </source>
</evidence>
<dbReference type="InterPro" id="IPR022385">
    <property type="entry name" value="Rhs_assc_core"/>
</dbReference>
<evidence type="ECO:0008006" key="3">
    <source>
        <dbReference type="Google" id="ProtNLM"/>
    </source>
</evidence>
<dbReference type="NCBIfam" id="TIGR03696">
    <property type="entry name" value="Rhs_assc_core"/>
    <property type="match status" value="1"/>
</dbReference>
<comment type="caution">
    <text evidence="1">The sequence shown here is derived from an EMBL/GenBank/DDBJ whole genome shotgun (WGS) entry which is preliminary data.</text>
</comment>